<keyword evidence="2" id="KW-1185">Reference proteome</keyword>
<proteinExistence type="predicted"/>
<comment type="caution">
    <text evidence="1">The sequence shown here is derived from an EMBL/GenBank/DDBJ whole genome shotgun (WGS) entry which is preliminary data.</text>
</comment>
<evidence type="ECO:0000313" key="1">
    <source>
        <dbReference type="EMBL" id="MCB8884093.1"/>
    </source>
</evidence>
<dbReference type="RefSeq" id="WP_227310831.1">
    <property type="nucleotide sequence ID" value="NZ_JAESVA010000027.1"/>
</dbReference>
<evidence type="ECO:0000313" key="2">
    <source>
        <dbReference type="Proteomes" id="UP000721844"/>
    </source>
</evidence>
<dbReference type="EMBL" id="JAESVA010000027">
    <property type="protein sequence ID" value="MCB8884093.1"/>
    <property type="molecule type" value="Genomic_DNA"/>
</dbReference>
<accession>A0A963Z925</accession>
<protein>
    <submittedName>
        <fullName evidence="1">Uncharacterized protein</fullName>
    </submittedName>
</protein>
<dbReference type="Proteomes" id="UP000721844">
    <property type="component" value="Unassembled WGS sequence"/>
</dbReference>
<name>A0A963Z925_9PROT</name>
<dbReference type="AlphaFoldDB" id="A0A963Z925"/>
<gene>
    <name evidence="1" type="ORF">ACELLULO517_28015</name>
</gene>
<organism evidence="1 2">
    <name type="scientific">Acidisoma cellulosilyticum</name>
    <dbReference type="NCBI Taxonomy" id="2802395"/>
    <lineage>
        <taxon>Bacteria</taxon>
        <taxon>Pseudomonadati</taxon>
        <taxon>Pseudomonadota</taxon>
        <taxon>Alphaproteobacteria</taxon>
        <taxon>Acetobacterales</taxon>
        <taxon>Acidocellaceae</taxon>
        <taxon>Acidisoma</taxon>
    </lineage>
</organism>
<sequence>MRLTIEQQLSHEQRGVERARLPRDPITPATMADYQGHGRQPELVRHRHLARSGRRAQWQAMFDRPKELQRAGGTASSIRREVGLHWKTTTKWLSLDALPERRAMAPKATTPAKFGDYLAKRWAEGHRSARHLLPELKARGYTGSQTHLERLLGQWRRADHAGFLTDLAGDNTATLSPGVLPVPPIPAASLCIKPTKLLTEEQTARVALLKQVSPSF</sequence>
<reference evidence="1 2" key="1">
    <citation type="journal article" date="2021" name="Microorganisms">
        <title>Acidisoma silvae sp. nov. and Acidisomacellulosilytica sp. nov., Two Acidophilic Bacteria Isolated from Decaying Wood, Hydrolyzing Cellulose and Producing Poly-3-hydroxybutyrate.</title>
        <authorList>
            <person name="Mieszkin S."/>
            <person name="Pouder E."/>
            <person name="Uroz S."/>
            <person name="Simon-Colin C."/>
            <person name="Alain K."/>
        </authorList>
    </citation>
    <scope>NUCLEOTIDE SEQUENCE [LARGE SCALE GENOMIC DNA]</scope>
    <source>
        <strain evidence="1 2">HW T5.17</strain>
    </source>
</reference>